<dbReference type="Gene3D" id="3.30.70.100">
    <property type="match status" value="1"/>
</dbReference>
<evidence type="ECO:0000313" key="1">
    <source>
        <dbReference type="EMBL" id="KAF3043116.1"/>
    </source>
</evidence>
<dbReference type="PANTHER" id="PTHR40257:SF1">
    <property type="entry name" value="DUF1330 DOMAIN-CONTAINING PROTEIN"/>
    <property type="match status" value="1"/>
</dbReference>
<reference evidence="1" key="1">
    <citation type="submission" date="2019-04" db="EMBL/GenBank/DDBJ databases">
        <title>Sequencing of skin fungus with MAO and IRED activity.</title>
        <authorList>
            <person name="Marsaioli A.J."/>
            <person name="Bonatto J.M.C."/>
            <person name="Reis Junior O."/>
        </authorList>
    </citation>
    <scope>NUCLEOTIDE SEQUENCE</scope>
    <source>
        <strain evidence="1">28M1</strain>
    </source>
</reference>
<dbReference type="SUPFAM" id="SSF54909">
    <property type="entry name" value="Dimeric alpha+beta barrel"/>
    <property type="match status" value="1"/>
</dbReference>
<name>A0A9P5C418_9PLEO</name>
<dbReference type="EMBL" id="SWKV01000013">
    <property type="protein sequence ID" value="KAF3043116.1"/>
    <property type="molecule type" value="Genomic_DNA"/>
</dbReference>
<evidence type="ECO:0000313" key="2">
    <source>
        <dbReference type="Proteomes" id="UP000758155"/>
    </source>
</evidence>
<dbReference type="Proteomes" id="UP000758155">
    <property type="component" value="Unassembled WGS sequence"/>
</dbReference>
<proteinExistence type="predicted"/>
<comment type="caution">
    <text evidence="1">The sequence shown here is derived from an EMBL/GenBank/DDBJ whole genome shotgun (WGS) entry which is preliminary data.</text>
</comment>
<keyword evidence="2" id="KW-1185">Reference proteome</keyword>
<accession>A0A9P5C418</accession>
<dbReference type="InterPro" id="IPR011008">
    <property type="entry name" value="Dimeric_a/b-barrel"/>
</dbReference>
<dbReference type="PANTHER" id="PTHR40257">
    <property type="match status" value="1"/>
</dbReference>
<gene>
    <name evidence="1" type="ORF">E8E12_000152</name>
</gene>
<sequence length="142" mass="16086">MPVYPISQTSLNTIEQSHDPDKPVFMLNLWRFRPEALYAPEHAHLSSGPCTGREATERYQVAIRSVLPPNARIHFAGDFEGMVAGPDGEKWDWVAVVRYESLKGFRDMVESAKYKDEVEPHRVAGLEEWRLVAMGGVGEFNI</sequence>
<organism evidence="1 2">
    <name type="scientific">Didymella heteroderae</name>
    <dbReference type="NCBI Taxonomy" id="1769908"/>
    <lineage>
        <taxon>Eukaryota</taxon>
        <taxon>Fungi</taxon>
        <taxon>Dikarya</taxon>
        <taxon>Ascomycota</taxon>
        <taxon>Pezizomycotina</taxon>
        <taxon>Dothideomycetes</taxon>
        <taxon>Pleosporomycetidae</taxon>
        <taxon>Pleosporales</taxon>
        <taxon>Pleosporineae</taxon>
        <taxon>Didymellaceae</taxon>
        <taxon>Didymella</taxon>
    </lineage>
</organism>
<dbReference type="OrthoDB" id="3500395at2759"/>
<evidence type="ECO:0008006" key="3">
    <source>
        <dbReference type="Google" id="ProtNLM"/>
    </source>
</evidence>
<protein>
    <recommendedName>
        <fullName evidence="3">DUF1330 domain-containing protein</fullName>
    </recommendedName>
</protein>
<dbReference type="AlphaFoldDB" id="A0A9P5C418"/>